<dbReference type="Pfam" id="PF04248">
    <property type="entry name" value="NTP_transf_9"/>
    <property type="match status" value="1"/>
</dbReference>
<dbReference type="PANTHER" id="PTHR43058">
    <property type="entry name" value="SLR0655 PROTEIN"/>
    <property type="match status" value="1"/>
</dbReference>
<sequence>MKLSDENETFGWHYRGGERPPFAIAPQAGQESVWDYPRPPAIVASDRRVEVRLDGRVIASTRAAFRVLETAGAPTYYLPPETVDFDALVAGESQSFCEWKGVARYWDVTDGRRTVARAAWSYPDAGGRSAAIAGCIAFYCDRLDCRVDGQRAFAQPGGFYGGWVTPDVVGPFKGEPGTEGW</sequence>
<dbReference type="PANTHER" id="PTHR43058:SF1">
    <property type="entry name" value="DUF427 DOMAIN-CONTAINING PROTEIN"/>
    <property type="match status" value="1"/>
</dbReference>
<proteinExistence type="predicted"/>
<organism evidence="2 3">
    <name type="scientific">Salinisphaera dokdonensis CL-ES53</name>
    <dbReference type="NCBI Taxonomy" id="1304272"/>
    <lineage>
        <taxon>Bacteria</taxon>
        <taxon>Pseudomonadati</taxon>
        <taxon>Pseudomonadota</taxon>
        <taxon>Gammaproteobacteria</taxon>
        <taxon>Salinisphaerales</taxon>
        <taxon>Salinisphaeraceae</taxon>
        <taxon>Salinisphaera</taxon>
    </lineage>
</organism>
<dbReference type="Proteomes" id="UP001460888">
    <property type="component" value="Unassembled WGS sequence"/>
</dbReference>
<comment type="caution">
    <text evidence="2">The sequence shown here is derived from an EMBL/GenBank/DDBJ whole genome shotgun (WGS) entry which is preliminary data.</text>
</comment>
<evidence type="ECO:0000313" key="2">
    <source>
        <dbReference type="EMBL" id="MES1928017.1"/>
    </source>
</evidence>
<protein>
    <recommendedName>
        <fullName evidence="1">DUF427 domain-containing protein</fullName>
    </recommendedName>
</protein>
<feature type="domain" description="DUF427" evidence="1">
    <location>
        <begin position="49"/>
        <end position="139"/>
    </location>
</feature>
<dbReference type="InterPro" id="IPR007361">
    <property type="entry name" value="DUF427"/>
</dbReference>
<dbReference type="EMBL" id="APND01000001">
    <property type="protein sequence ID" value="MES1928017.1"/>
    <property type="molecule type" value="Genomic_DNA"/>
</dbReference>
<keyword evidence="3" id="KW-1185">Reference proteome</keyword>
<dbReference type="InterPro" id="IPR038694">
    <property type="entry name" value="DUF427_sf"/>
</dbReference>
<evidence type="ECO:0000259" key="1">
    <source>
        <dbReference type="Pfam" id="PF04248"/>
    </source>
</evidence>
<evidence type="ECO:0000313" key="3">
    <source>
        <dbReference type="Proteomes" id="UP001460888"/>
    </source>
</evidence>
<gene>
    <name evidence="2" type="ORF">SADO_02140</name>
</gene>
<dbReference type="RefSeq" id="WP_353108833.1">
    <property type="nucleotide sequence ID" value="NZ_APND01000001.1"/>
</dbReference>
<dbReference type="Gene3D" id="2.170.150.40">
    <property type="entry name" value="Domain of unknown function (DUF427)"/>
    <property type="match status" value="1"/>
</dbReference>
<accession>A0ABV2AXM8</accession>
<reference evidence="2 3" key="1">
    <citation type="submission" date="2013-03" db="EMBL/GenBank/DDBJ databases">
        <title>Salinisphaera dokdonensis CL-ES53 Genome Sequencing.</title>
        <authorList>
            <person name="Li C."/>
            <person name="Lai Q."/>
            <person name="Shao Z."/>
        </authorList>
    </citation>
    <scope>NUCLEOTIDE SEQUENCE [LARGE SCALE GENOMIC DNA]</scope>
    <source>
        <strain evidence="2 3">CL-ES53</strain>
    </source>
</reference>
<name>A0ABV2AXM8_9GAMM</name>